<proteinExistence type="predicted"/>
<dbReference type="InterPro" id="IPR002545">
    <property type="entry name" value="CheW-lke_dom"/>
</dbReference>
<keyword evidence="3" id="KW-0963">Cytoplasm</keyword>
<accession>A0A4R3UIW8</accession>
<dbReference type="SUPFAM" id="SSF50341">
    <property type="entry name" value="CheW-like"/>
    <property type="match status" value="1"/>
</dbReference>
<dbReference type="PANTHER" id="PTHR22617:SF45">
    <property type="entry name" value="CHEMOTAXIS PROTEIN CHEW"/>
    <property type="match status" value="1"/>
</dbReference>
<comment type="subcellular location">
    <subcellularLocation>
        <location evidence="1">Cytoplasm</location>
    </subcellularLocation>
</comment>
<reference evidence="5 6" key="1">
    <citation type="submission" date="2019-03" db="EMBL/GenBank/DDBJ databases">
        <title>Genomic Encyclopedia of Type Strains, Phase IV (KMG-IV): sequencing the most valuable type-strain genomes for metagenomic binning, comparative biology and taxonomic classification.</title>
        <authorList>
            <person name="Goeker M."/>
        </authorList>
    </citation>
    <scope>NUCLEOTIDE SEQUENCE [LARGE SCALE GENOMIC DNA]</scope>
    <source>
        <strain evidence="5 6">DSM 654</strain>
    </source>
</reference>
<evidence type="ECO:0000256" key="2">
    <source>
        <dbReference type="ARBA" id="ARBA00021483"/>
    </source>
</evidence>
<dbReference type="PANTHER" id="PTHR22617">
    <property type="entry name" value="CHEMOTAXIS SENSOR HISTIDINE KINASE-RELATED"/>
    <property type="match status" value="1"/>
</dbReference>
<dbReference type="GO" id="GO:0006935">
    <property type="term" value="P:chemotaxis"/>
    <property type="evidence" value="ECO:0007669"/>
    <property type="project" value="InterPro"/>
</dbReference>
<comment type="caution">
    <text evidence="5">The sequence shown here is derived from an EMBL/GenBank/DDBJ whole genome shotgun (WGS) entry which is preliminary data.</text>
</comment>
<dbReference type="Pfam" id="PF01584">
    <property type="entry name" value="CheW"/>
    <property type="match status" value="1"/>
</dbReference>
<sequence length="158" mass="16575">MTALSILENRAVASAAPPEVLTSTLGGQEYGIDILAVQEIRRYEAPTRIANAASHLLGIVNLRGVIVPIVDLRRSMGLPAEHGASTVTVIVNVGARTVGLVVDEVSDVVTLDPEQIQPRPSLGNGASADFIVGFATVAGAEGPRMLLLLDLEALLRDF</sequence>
<dbReference type="SMART" id="SM00260">
    <property type="entry name" value="CheW"/>
    <property type="match status" value="1"/>
</dbReference>
<organism evidence="5 6">
    <name type="scientific">Roseateles saccharophilus</name>
    <name type="common">Pseudomonas saccharophila</name>
    <dbReference type="NCBI Taxonomy" id="304"/>
    <lineage>
        <taxon>Bacteria</taxon>
        <taxon>Pseudomonadati</taxon>
        <taxon>Pseudomonadota</taxon>
        <taxon>Betaproteobacteria</taxon>
        <taxon>Burkholderiales</taxon>
        <taxon>Sphaerotilaceae</taxon>
        <taxon>Roseateles</taxon>
    </lineage>
</organism>
<dbReference type="RefSeq" id="WP_132575103.1">
    <property type="nucleotide sequence ID" value="NZ_CBCSGL010000033.1"/>
</dbReference>
<dbReference type="PROSITE" id="PS50851">
    <property type="entry name" value="CHEW"/>
    <property type="match status" value="1"/>
</dbReference>
<evidence type="ECO:0000259" key="4">
    <source>
        <dbReference type="PROSITE" id="PS50851"/>
    </source>
</evidence>
<dbReference type="AlphaFoldDB" id="A0A4R3UIW8"/>
<evidence type="ECO:0000256" key="1">
    <source>
        <dbReference type="ARBA" id="ARBA00004496"/>
    </source>
</evidence>
<dbReference type="GO" id="GO:0007165">
    <property type="term" value="P:signal transduction"/>
    <property type="evidence" value="ECO:0007669"/>
    <property type="project" value="InterPro"/>
</dbReference>
<keyword evidence="6" id="KW-1185">Reference proteome</keyword>
<feature type="domain" description="CheW-like" evidence="4">
    <location>
        <begin position="17"/>
        <end position="158"/>
    </location>
</feature>
<protein>
    <recommendedName>
        <fullName evidence="2">Chemotaxis protein CheW</fullName>
    </recommendedName>
</protein>
<dbReference type="GO" id="GO:0005829">
    <property type="term" value="C:cytosol"/>
    <property type="evidence" value="ECO:0007669"/>
    <property type="project" value="TreeGrafter"/>
</dbReference>
<dbReference type="EMBL" id="SMBU01000030">
    <property type="protein sequence ID" value="TCU90702.1"/>
    <property type="molecule type" value="Genomic_DNA"/>
</dbReference>
<dbReference type="OrthoDB" id="9790406at2"/>
<gene>
    <name evidence="5" type="ORF">EV671_103052</name>
</gene>
<evidence type="ECO:0000256" key="3">
    <source>
        <dbReference type="ARBA" id="ARBA00022490"/>
    </source>
</evidence>
<dbReference type="InterPro" id="IPR039315">
    <property type="entry name" value="CheW"/>
</dbReference>
<dbReference type="Gene3D" id="2.30.30.40">
    <property type="entry name" value="SH3 Domains"/>
    <property type="match status" value="1"/>
</dbReference>
<dbReference type="Proteomes" id="UP000295110">
    <property type="component" value="Unassembled WGS sequence"/>
</dbReference>
<evidence type="ECO:0000313" key="5">
    <source>
        <dbReference type="EMBL" id="TCU90702.1"/>
    </source>
</evidence>
<dbReference type="Gene3D" id="2.40.50.180">
    <property type="entry name" value="CheA-289, Domain 4"/>
    <property type="match status" value="1"/>
</dbReference>
<evidence type="ECO:0000313" key="6">
    <source>
        <dbReference type="Proteomes" id="UP000295110"/>
    </source>
</evidence>
<dbReference type="InterPro" id="IPR036061">
    <property type="entry name" value="CheW-like_dom_sf"/>
</dbReference>
<name>A0A4R3UIW8_ROSSA</name>